<gene>
    <name evidence="2" type="ORF">IAA70_06850</name>
</gene>
<dbReference type="AlphaFoldDB" id="A0A9D1D8P8"/>
<protein>
    <recommendedName>
        <fullName evidence="4">Lipoprotein</fullName>
    </recommendedName>
</protein>
<sequence length="166" mass="18218">MKQIGAFFLAFLLLCACGAPGIHGSALEQANRHLDTHFSLAMPAEEAEKHAEQYCYGGGFGCFTLENQDVCYTLSGYPDVLDEYHVTEIQLLSTKYHIYGVTLHDDLQTALEAFQSYGFTEDESRSNDTRLVLTQENVGLVLEASDGILIGLRIGVTATNVEGVDF</sequence>
<reference evidence="2" key="1">
    <citation type="submission" date="2020-10" db="EMBL/GenBank/DDBJ databases">
        <authorList>
            <person name="Gilroy R."/>
        </authorList>
    </citation>
    <scope>NUCLEOTIDE SEQUENCE</scope>
    <source>
        <strain evidence="2">ChiHjej9B8-7071</strain>
    </source>
</reference>
<accession>A0A9D1D8P8</accession>
<proteinExistence type="predicted"/>
<evidence type="ECO:0000313" key="3">
    <source>
        <dbReference type="Proteomes" id="UP000824258"/>
    </source>
</evidence>
<dbReference type="PROSITE" id="PS51257">
    <property type="entry name" value="PROKAR_LIPOPROTEIN"/>
    <property type="match status" value="1"/>
</dbReference>
<evidence type="ECO:0008006" key="4">
    <source>
        <dbReference type="Google" id="ProtNLM"/>
    </source>
</evidence>
<comment type="caution">
    <text evidence="2">The sequence shown here is derived from an EMBL/GenBank/DDBJ whole genome shotgun (WGS) entry which is preliminary data.</text>
</comment>
<evidence type="ECO:0000313" key="2">
    <source>
        <dbReference type="EMBL" id="HIR10104.1"/>
    </source>
</evidence>
<dbReference type="EMBL" id="DVGD01000222">
    <property type="protein sequence ID" value="HIR10104.1"/>
    <property type="molecule type" value="Genomic_DNA"/>
</dbReference>
<keyword evidence="1" id="KW-0732">Signal</keyword>
<feature type="chain" id="PRO_5038561148" description="Lipoprotein" evidence="1">
    <location>
        <begin position="19"/>
        <end position="166"/>
    </location>
</feature>
<dbReference type="Proteomes" id="UP000824258">
    <property type="component" value="Unassembled WGS sequence"/>
</dbReference>
<feature type="signal peptide" evidence="1">
    <location>
        <begin position="1"/>
        <end position="18"/>
    </location>
</feature>
<organism evidence="2 3">
    <name type="scientific">Candidatus Avoscillospira stercoripullorum</name>
    <dbReference type="NCBI Taxonomy" id="2840709"/>
    <lineage>
        <taxon>Bacteria</taxon>
        <taxon>Bacillati</taxon>
        <taxon>Bacillota</taxon>
        <taxon>Clostridia</taxon>
        <taxon>Eubacteriales</taxon>
        <taxon>Oscillospiraceae</taxon>
        <taxon>Oscillospiraceae incertae sedis</taxon>
        <taxon>Candidatus Avoscillospira</taxon>
    </lineage>
</organism>
<name>A0A9D1D8P8_9FIRM</name>
<reference evidence="2" key="2">
    <citation type="journal article" date="2021" name="PeerJ">
        <title>Extensive microbial diversity within the chicken gut microbiome revealed by metagenomics and culture.</title>
        <authorList>
            <person name="Gilroy R."/>
            <person name="Ravi A."/>
            <person name="Getino M."/>
            <person name="Pursley I."/>
            <person name="Horton D.L."/>
            <person name="Alikhan N.F."/>
            <person name="Baker D."/>
            <person name="Gharbi K."/>
            <person name="Hall N."/>
            <person name="Watson M."/>
            <person name="Adriaenssens E.M."/>
            <person name="Foster-Nyarko E."/>
            <person name="Jarju S."/>
            <person name="Secka A."/>
            <person name="Antonio M."/>
            <person name="Oren A."/>
            <person name="Chaudhuri R.R."/>
            <person name="La Ragione R."/>
            <person name="Hildebrand F."/>
            <person name="Pallen M.J."/>
        </authorList>
    </citation>
    <scope>NUCLEOTIDE SEQUENCE</scope>
    <source>
        <strain evidence="2">ChiHjej9B8-7071</strain>
    </source>
</reference>
<evidence type="ECO:0000256" key="1">
    <source>
        <dbReference type="SAM" id="SignalP"/>
    </source>
</evidence>